<dbReference type="WBParaSite" id="HPBE_0001047901-mRNA-1">
    <property type="protein sequence ID" value="HPBE_0001047901-mRNA-1"/>
    <property type="gene ID" value="HPBE_0001047901"/>
</dbReference>
<reference evidence="3" key="2">
    <citation type="submission" date="2019-09" db="UniProtKB">
        <authorList>
            <consortium name="WormBaseParasite"/>
        </authorList>
    </citation>
    <scope>IDENTIFICATION</scope>
</reference>
<name>A0A183FRK8_HELPZ</name>
<organism evidence="2 3">
    <name type="scientific">Heligmosomoides polygyrus</name>
    <name type="common">Parasitic roundworm</name>
    <dbReference type="NCBI Taxonomy" id="6339"/>
    <lineage>
        <taxon>Eukaryota</taxon>
        <taxon>Metazoa</taxon>
        <taxon>Ecdysozoa</taxon>
        <taxon>Nematoda</taxon>
        <taxon>Chromadorea</taxon>
        <taxon>Rhabditida</taxon>
        <taxon>Rhabditina</taxon>
        <taxon>Rhabditomorpha</taxon>
        <taxon>Strongyloidea</taxon>
        <taxon>Heligmosomidae</taxon>
        <taxon>Heligmosomoides</taxon>
    </lineage>
</organism>
<proteinExistence type="predicted"/>
<dbReference type="EMBL" id="UZAH01026776">
    <property type="protein sequence ID" value="VDO85221.1"/>
    <property type="molecule type" value="Genomic_DNA"/>
</dbReference>
<protein>
    <submittedName>
        <fullName evidence="3">ATP-binding protein</fullName>
    </submittedName>
</protein>
<gene>
    <name evidence="1" type="ORF">HPBE_LOCUS10480</name>
</gene>
<sequence length="87" mass="9706">MLRRCDTSGPLGEHRLRGHNGAGVGVEVTILAREFEIQARQTLEALWTAASNPTINRKEERVAVIQELAQYVDLRGLEPENSLPEAR</sequence>
<evidence type="ECO:0000313" key="1">
    <source>
        <dbReference type="EMBL" id="VDO85221.1"/>
    </source>
</evidence>
<keyword evidence="2" id="KW-1185">Reference proteome</keyword>
<evidence type="ECO:0000313" key="2">
    <source>
        <dbReference type="Proteomes" id="UP000050761"/>
    </source>
</evidence>
<accession>A0A183FRK8</accession>
<reference evidence="1 2" key="1">
    <citation type="submission" date="2018-11" db="EMBL/GenBank/DDBJ databases">
        <authorList>
            <consortium name="Pathogen Informatics"/>
        </authorList>
    </citation>
    <scope>NUCLEOTIDE SEQUENCE [LARGE SCALE GENOMIC DNA]</scope>
</reference>
<accession>A0A3P7YCV9</accession>
<evidence type="ECO:0000313" key="3">
    <source>
        <dbReference type="WBParaSite" id="HPBE_0001047901-mRNA-1"/>
    </source>
</evidence>
<dbReference type="Proteomes" id="UP000050761">
    <property type="component" value="Unassembled WGS sequence"/>
</dbReference>
<dbReference type="AlphaFoldDB" id="A0A183FRK8"/>
<dbReference type="OrthoDB" id="5849335at2759"/>